<keyword evidence="2" id="KW-1185">Reference proteome</keyword>
<name>A0A9D4M8C3_DREPO</name>
<comment type="caution">
    <text evidence="1">The sequence shown here is derived from an EMBL/GenBank/DDBJ whole genome shotgun (WGS) entry which is preliminary data.</text>
</comment>
<dbReference type="AlphaFoldDB" id="A0A9D4M8C3"/>
<sequence length="55" mass="6349">MGEERLTGLCLMSVHRDIDVNVSDIVKQFERQNPRKMKLPCILESDLSNEDNDLC</sequence>
<reference evidence="1" key="2">
    <citation type="submission" date="2020-11" db="EMBL/GenBank/DDBJ databases">
        <authorList>
            <person name="McCartney M.A."/>
            <person name="Auch B."/>
            <person name="Kono T."/>
            <person name="Mallez S."/>
            <person name="Becker A."/>
            <person name="Gohl D.M."/>
            <person name="Silverstein K.A.T."/>
            <person name="Koren S."/>
            <person name="Bechman K.B."/>
            <person name="Herman A."/>
            <person name="Abrahante J.E."/>
            <person name="Garbe J."/>
        </authorList>
    </citation>
    <scope>NUCLEOTIDE SEQUENCE</scope>
    <source>
        <strain evidence="1">Duluth1</strain>
        <tissue evidence="1">Whole animal</tissue>
    </source>
</reference>
<proteinExistence type="predicted"/>
<dbReference type="Proteomes" id="UP000828390">
    <property type="component" value="Unassembled WGS sequence"/>
</dbReference>
<organism evidence="1 2">
    <name type="scientific">Dreissena polymorpha</name>
    <name type="common">Zebra mussel</name>
    <name type="synonym">Mytilus polymorpha</name>
    <dbReference type="NCBI Taxonomy" id="45954"/>
    <lineage>
        <taxon>Eukaryota</taxon>
        <taxon>Metazoa</taxon>
        <taxon>Spiralia</taxon>
        <taxon>Lophotrochozoa</taxon>
        <taxon>Mollusca</taxon>
        <taxon>Bivalvia</taxon>
        <taxon>Autobranchia</taxon>
        <taxon>Heteroconchia</taxon>
        <taxon>Euheterodonta</taxon>
        <taxon>Imparidentia</taxon>
        <taxon>Neoheterodontei</taxon>
        <taxon>Myida</taxon>
        <taxon>Dreissenoidea</taxon>
        <taxon>Dreissenidae</taxon>
        <taxon>Dreissena</taxon>
    </lineage>
</organism>
<evidence type="ECO:0000313" key="2">
    <source>
        <dbReference type="Proteomes" id="UP000828390"/>
    </source>
</evidence>
<evidence type="ECO:0000313" key="1">
    <source>
        <dbReference type="EMBL" id="KAH3870221.1"/>
    </source>
</evidence>
<reference evidence="1" key="1">
    <citation type="journal article" date="2019" name="bioRxiv">
        <title>The Genome of the Zebra Mussel, Dreissena polymorpha: A Resource for Invasive Species Research.</title>
        <authorList>
            <person name="McCartney M.A."/>
            <person name="Auch B."/>
            <person name="Kono T."/>
            <person name="Mallez S."/>
            <person name="Zhang Y."/>
            <person name="Obille A."/>
            <person name="Becker A."/>
            <person name="Abrahante J.E."/>
            <person name="Garbe J."/>
            <person name="Badalamenti J.P."/>
            <person name="Herman A."/>
            <person name="Mangelson H."/>
            <person name="Liachko I."/>
            <person name="Sullivan S."/>
            <person name="Sone E.D."/>
            <person name="Koren S."/>
            <person name="Silverstein K.A.T."/>
            <person name="Beckman K.B."/>
            <person name="Gohl D.M."/>
        </authorList>
    </citation>
    <scope>NUCLEOTIDE SEQUENCE</scope>
    <source>
        <strain evidence="1">Duluth1</strain>
        <tissue evidence="1">Whole animal</tissue>
    </source>
</reference>
<protein>
    <submittedName>
        <fullName evidence="1">Uncharacterized protein</fullName>
    </submittedName>
</protein>
<gene>
    <name evidence="1" type="ORF">DPMN_033403</name>
</gene>
<accession>A0A9D4M8C3</accession>
<dbReference type="EMBL" id="JAIWYP010000002">
    <property type="protein sequence ID" value="KAH3870221.1"/>
    <property type="molecule type" value="Genomic_DNA"/>
</dbReference>